<dbReference type="GO" id="GO:0030674">
    <property type="term" value="F:protein-macromolecule adaptor activity"/>
    <property type="evidence" value="ECO:0007669"/>
    <property type="project" value="TreeGrafter"/>
</dbReference>
<sequence length="536" mass="58564">MLSATRRWLRRHRTGIAIGAGIAGAGYLAAQYVIGKVNEARERMQMDRIAKENIRRRFEQNQTDCTITVLALLPTLTDNVVEDLPVEQLTHELQQKKAERLARAAGEGKSEASSMHDGDTASMSSFQTGSFMHTSQFPLNGSQSTGPRRTKAQLWNELKVTSLTRAFTLIYSLSLLTILTRIQLNLLGRLNYLSSVISLAQPPPPGRANSISLEDHDDGSAGAGFGNDFETNRRYLTFSWFLLHKGYAQILAKVRQAVEEVFGGISPSEGITAARLSDLVLEVRKKVEGSSEQERYATRWLPYVLPPKEEEEAVLVESGVITPPATSPGSESLHQEHDESRHGSIHIDTSTGPLRQLLDETADLIDSPTFTRIHTLLLGSMFSHLIDARVIEQSYPQQRPHSPSSSISSAPHPRIQELDSAVTVVPGEPRVKLANILAVITRQAHAIGNGNNPPNEYVSTAEAEVKELEAFAAVIYASNIDHSLDVGQPNHDEGGLKASDGIGVSDVGAEPVNELIESKLESAWTKVTGSTSFSSR</sequence>
<organism evidence="2 3">
    <name type="scientific">Cladophialophora carrionii</name>
    <dbReference type="NCBI Taxonomy" id="86049"/>
    <lineage>
        <taxon>Eukaryota</taxon>
        <taxon>Fungi</taxon>
        <taxon>Dikarya</taxon>
        <taxon>Ascomycota</taxon>
        <taxon>Pezizomycotina</taxon>
        <taxon>Eurotiomycetes</taxon>
        <taxon>Chaetothyriomycetidae</taxon>
        <taxon>Chaetothyriales</taxon>
        <taxon>Herpotrichiellaceae</taxon>
        <taxon>Cladophialophora</taxon>
    </lineage>
</organism>
<dbReference type="eggNOG" id="KOG4444">
    <property type="taxonomic scope" value="Eukaryota"/>
</dbReference>
<dbReference type="AlphaFoldDB" id="A0A1C1D1V6"/>
<dbReference type="STRING" id="86049.A0A1C1D1V6"/>
<proteinExistence type="predicted"/>
<dbReference type="GO" id="GO:0045046">
    <property type="term" value="P:protein import into peroxisome membrane"/>
    <property type="evidence" value="ECO:0007669"/>
    <property type="project" value="TreeGrafter"/>
</dbReference>
<evidence type="ECO:0000256" key="1">
    <source>
        <dbReference type="SAM" id="MobiDB-lite"/>
    </source>
</evidence>
<dbReference type="PANTHER" id="PTHR28080">
    <property type="entry name" value="PEROXISOMAL BIOGENESIS FACTOR 3"/>
    <property type="match status" value="1"/>
</dbReference>
<dbReference type="OrthoDB" id="45930at2759"/>
<dbReference type="VEuPathDB" id="FungiDB:G647_04812"/>
<dbReference type="Pfam" id="PF04882">
    <property type="entry name" value="Peroxin-3"/>
    <property type="match status" value="1"/>
</dbReference>
<dbReference type="GO" id="GO:0005778">
    <property type="term" value="C:peroxisomal membrane"/>
    <property type="evidence" value="ECO:0007669"/>
    <property type="project" value="InterPro"/>
</dbReference>
<comment type="caution">
    <text evidence="2">The sequence shown here is derived from an EMBL/GenBank/DDBJ whole genome shotgun (WGS) entry which is preliminary data.</text>
</comment>
<feature type="compositionally biased region" description="Basic and acidic residues" evidence="1">
    <location>
        <begin position="333"/>
        <end position="342"/>
    </location>
</feature>
<gene>
    <name evidence="2" type="primary">PEX3</name>
    <name evidence="2" type="ORF">CLCR_02885</name>
</gene>
<reference evidence="3" key="1">
    <citation type="submission" date="2015-07" db="EMBL/GenBank/DDBJ databases">
        <authorList>
            <person name="Teixeira M.M."/>
            <person name="Souza R.C."/>
            <person name="Almeida L.G."/>
            <person name="Vicente V.A."/>
            <person name="de Hoog S."/>
            <person name="Bocca A.L."/>
            <person name="de Almeida S.R."/>
            <person name="Vasconcelos A.T."/>
            <person name="Felipe M.S."/>
        </authorList>
    </citation>
    <scope>NUCLEOTIDE SEQUENCE [LARGE SCALE GENOMIC DNA]</scope>
    <source>
        <strain evidence="3">KSF</strain>
    </source>
</reference>
<protein>
    <submittedName>
        <fullName evidence="2">Peroxisomal biogenesis factor 3</fullName>
    </submittedName>
</protein>
<feature type="region of interest" description="Disordered" evidence="1">
    <location>
        <begin position="97"/>
        <end position="125"/>
    </location>
</feature>
<dbReference type="Proteomes" id="UP000094526">
    <property type="component" value="Unassembled WGS sequence"/>
</dbReference>
<keyword evidence="3" id="KW-1185">Reference proteome</keyword>
<dbReference type="EMBL" id="LGRB01000003">
    <property type="protein sequence ID" value="OCT54711.1"/>
    <property type="molecule type" value="Genomic_DNA"/>
</dbReference>
<dbReference type="PANTHER" id="PTHR28080:SF1">
    <property type="entry name" value="PEROXISOMAL BIOGENESIS FACTOR 3"/>
    <property type="match status" value="1"/>
</dbReference>
<evidence type="ECO:0000313" key="2">
    <source>
        <dbReference type="EMBL" id="OCT54711.1"/>
    </source>
</evidence>
<dbReference type="InterPro" id="IPR006966">
    <property type="entry name" value="Peroxin-3"/>
</dbReference>
<dbReference type="VEuPathDB" id="FungiDB:CLCR_02885"/>
<feature type="compositionally biased region" description="Basic and acidic residues" evidence="1">
    <location>
        <begin position="97"/>
        <end position="119"/>
    </location>
</feature>
<feature type="region of interest" description="Disordered" evidence="1">
    <location>
        <begin position="323"/>
        <end position="352"/>
    </location>
</feature>
<accession>A0A1C1D1V6</accession>
<name>A0A1C1D1V6_9EURO</name>
<evidence type="ECO:0000313" key="3">
    <source>
        <dbReference type="Proteomes" id="UP000094526"/>
    </source>
</evidence>